<evidence type="ECO:0000313" key="1">
    <source>
        <dbReference type="EMBL" id="CAE7560912.1"/>
    </source>
</evidence>
<reference evidence="1" key="1">
    <citation type="submission" date="2021-02" db="EMBL/GenBank/DDBJ databases">
        <authorList>
            <person name="Dougan E. K."/>
            <person name="Rhodes N."/>
            <person name="Thang M."/>
            <person name="Chan C."/>
        </authorList>
    </citation>
    <scope>NUCLEOTIDE SEQUENCE</scope>
</reference>
<organism evidence="1 2">
    <name type="scientific">Symbiodinium natans</name>
    <dbReference type="NCBI Taxonomy" id="878477"/>
    <lineage>
        <taxon>Eukaryota</taxon>
        <taxon>Sar</taxon>
        <taxon>Alveolata</taxon>
        <taxon>Dinophyceae</taxon>
        <taxon>Suessiales</taxon>
        <taxon>Symbiodiniaceae</taxon>
        <taxon>Symbiodinium</taxon>
    </lineage>
</organism>
<dbReference type="Proteomes" id="UP000604046">
    <property type="component" value="Unassembled WGS sequence"/>
</dbReference>
<dbReference type="OrthoDB" id="166018at2759"/>
<name>A0A812U807_9DINO</name>
<protein>
    <submittedName>
        <fullName evidence="1">Uncharacterized protein</fullName>
    </submittedName>
</protein>
<accession>A0A812U807</accession>
<comment type="caution">
    <text evidence="1">The sequence shown here is derived from an EMBL/GenBank/DDBJ whole genome shotgun (WGS) entry which is preliminary data.</text>
</comment>
<dbReference type="EMBL" id="CAJNDS010002668">
    <property type="protein sequence ID" value="CAE7560912.1"/>
    <property type="molecule type" value="Genomic_DNA"/>
</dbReference>
<dbReference type="PANTHER" id="PTHR38899:SF1">
    <property type="entry name" value="PROTEIN KINASE"/>
    <property type="match status" value="1"/>
</dbReference>
<evidence type="ECO:0000313" key="2">
    <source>
        <dbReference type="Proteomes" id="UP000604046"/>
    </source>
</evidence>
<dbReference type="PANTHER" id="PTHR38899">
    <property type="entry name" value="DOMAIN OOKINETE PROTEIN, PUTATIVE-RELATED"/>
    <property type="match status" value="1"/>
</dbReference>
<proteinExistence type="predicted"/>
<gene>
    <name evidence="1" type="ORF">SNAT2548_LOCUS31632</name>
</gene>
<dbReference type="AlphaFoldDB" id="A0A812U807"/>
<keyword evidence="2" id="KW-1185">Reference proteome</keyword>
<sequence length="202" mass="22451">MSFRVSTASSYLCHILAAFAKAVTQTLQIASSLGNIVIITNSAPGWVDQSCQIFMPQILQQIRSYPIFAKPMHAPLTFKITTFRRECKKFTNLISIGDGDAERAASLRLQAPAERKGPLGEESRQRVKSVKLVELPTCQQLIVQHEMLQVRMPDVTAFHGSLDLKSRFPAGSPQSKAWNRAHVLFNAGTERELRSSPALLFV</sequence>